<feature type="region of interest" description="Disordered" evidence="1">
    <location>
        <begin position="1"/>
        <end position="93"/>
    </location>
</feature>
<accession>Q656B6</accession>
<protein>
    <submittedName>
        <fullName evidence="3">Uncharacterized protein</fullName>
    </submittedName>
</protein>
<evidence type="ECO:0000256" key="1">
    <source>
        <dbReference type="SAM" id="MobiDB-lite"/>
    </source>
</evidence>
<dbReference type="AlphaFoldDB" id="Q656B6"/>
<sequence>MEATVDDCARRTKSSGRAGSSSVSPATTPRSSSGQSANASAPSASSTWPLTHPPPRVSAAVPCVAGGAVFTTYSRDVPPPREEDDDDASAPISALLLPSLPLVASRRAQMHAEERLERNGGGVGRRGATVVAAEGEHGGGSEGRARWVSVSGQSAMVCTW</sequence>
<reference evidence="4" key="3">
    <citation type="journal article" date="2005" name="Nature">
        <title>The map-based sequence of the rice genome.</title>
        <authorList>
            <consortium name="International rice genome sequencing project (IRGSP)"/>
            <person name="Matsumoto T."/>
            <person name="Wu J."/>
            <person name="Kanamori H."/>
            <person name="Katayose Y."/>
            <person name="Fujisawa M."/>
            <person name="Namiki N."/>
            <person name="Mizuno H."/>
            <person name="Yamamoto K."/>
            <person name="Antonio B.A."/>
            <person name="Baba T."/>
            <person name="Sakata K."/>
            <person name="Nagamura Y."/>
            <person name="Aoki H."/>
            <person name="Arikawa K."/>
            <person name="Arita K."/>
            <person name="Bito T."/>
            <person name="Chiden Y."/>
            <person name="Fujitsuka N."/>
            <person name="Fukunaka R."/>
            <person name="Hamada M."/>
            <person name="Harada C."/>
            <person name="Hayashi A."/>
            <person name="Hijishita S."/>
            <person name="Honda M."/>
            <person name="Hosokawa S."/>
            <person name="Ichikawa Y."/>
            <person name="Idonuma A."/>
            <person name="Iijima M."/>
            <person name="Ikeda M."/>
            <person name="Ikeno M."/>
            <person name="Ito K."/>
            <person name="Ito S."/>
            <person name="Ito T."/>
            <person name="Ito Y."/>
            <person name="Ito Y."/>
            <person name="Iwabuchi A."/>
            <person name="Kamiya K."/>
            <person name="Karasawa W."/>
            <person name="Kurita K."/>
            <person name="Katagiri S."/>
            <person name="Kikuta A."/>
            <person name="Kobayashi H."/>
            <person name="Kobayashi N."/>
            <person name="Machita K."/>
            <person name="Maehara T."/>
            <person name="Masukawa M."/>
            <person name="Mizubayashi T."/>
            <person name="Mukai Y."/>
            <person name="Nagasaki H."/>
            <person name="Nagata Y."/>
            <person name="Naito S."/>
            <person name="Nakashima M."/>
            <person name="Nakama Y."/>
            <person name="Nakamichi Y."/>
            <person name="Nakamura M."/>
            <person name="Meguro A."/>
            <person name="Negishi M."/>
            <person name="Ohta I."/>
            <person name="Ohta T."/>
            <person name="Okamoto M."/>
            <person name="Ono N."/>
            <person name="Saji S."/>
            <person name="Sakaguchi M."/>
            <person name="Sakai K."/>
            <person name="Shibata M."/>
            <person name="Shimokawa T."/>
            <person name="Song J."/>
            <person name="Takazaki Y."/>
            <person name="Terasawa K."/>
            <person name="Tsugane M."/>
            <person name="Tsuji K."/>
            <person name="Ueda S."/>
            <person name="Waki K."/>
            <person name="Yamagata H."/>
            <person name="Yamamoto M."/>
            <person name="Yamamoto S."/>
            <person name="Yamane H."/>
            <person name="Yoshiki S."/>
            <person name="Yoshihara R."/>
            <person name="Yukawa K."/>
            <person name="Zhong H."/>
            <person name="Yano M."/>
            <person name="Yuan Q."/>
            <person name="Ouyang S."/>
            <person name="Liu J."/>
            <person name="Jones K.M."/>
            <person name="Gansberger K."/>
            <person name="Moffat K."/>
            <person name="Hill J."/>
            <person name="Bera J."/>
            <person name="Fadrosh D."/>
            <person name="Jin S."/>
            <person name="Johri S."/>
            <person name="Kim M."/>
            <person name="Overton L."/>
            <person name="Reardon M."/>
            <person name="Tsitrin T."/>
            <person name="Vuong H."/>
            <person name="Weaver B."/>
            <person name="Ciecko A."/>
            <person name="Tallon L."/>
            <person name="Jackson J."/>
            <person name="Pai G."/>
            <person name="Aken S.V."/>
            <person name="Utterback T."/>
            <person name="Reidmuller S."/>
            <person name="Feldblyum T."/>
            <person name="Hsiao J."/>
            <person name="Zismann V."/>
            <person name="Iobst S."/>
            <person name="de Vazeille A.R."/>
            <person name="Buell C.R."/>
            <person name="Ying K."/>
            <person name="Li Y."/>
            <person name="Lu T."/>
            <person name="Huang Y."/>
            <person name="Zhao Q."/>
            <person name="Feng Q."/>
            <person name="Zhang L."/>
            <person name="Zhu J."/>
            <person name="Weng Q."/>
            <person name="Mu J."/>
            <person name="Lu Y."/>
            <person name="Fan D."/>
            <person name="Liu Y."/>
            <person name="Guan J."/>
            <person name="Zhang Y."/>
            <person name="Yu S."/>
            <person name="Liu X."/>
            <person name="Zhang Y."/>
            <person name="Hong G."/>
            <person name="Han B."/>
            <person name="Choisne N."/>
            <person name="Demange N."/>
            <person name="Orjeda G."/>
            <person name="Samain S."/>
            <person name="Cattolico L."/>
            <person name="Pelletier E."/>
            <person name="Couloux A."/>
            <person name="Segurens B."/>
            <person name="Wincker P."/>
            <person name="D'Hont A."/>
            <person name="Scarpelli C."/>
            <person name="Weissenbach J."/>
            <person name="Salanoubat M."/>
            <person name="Quetier F."/>
            <person name="Yu Y."/>
            <person name="Kim H.R."/>
            <person name="Rambo T."/>
            <person name="Currie J."/>
            <person name="Collura K."/>
            <person name="Luo M."/>
            <person name="Yang T."/>
            <person name="Ammiraju J.S.S."/>
            <person name="Engler F."/>
            <person name="Soderlund C."/>
            <person name="Wing R.A."/>
            <person name="Palmer L.E."/>
            <person name="de la Bastide M."/>
            <person name="Spiegel L."/>
            <person name="Nascimento L."/>
            <person name="Zutavern T."/>
            <person name="O'Shaughnessy A."/>
            <person name="Dike S."/>
            <person name="Dedhia N."/>
            <person name="Preston R."/>
            <person name="Balija V."/>
            <person name="McCombie W.R."/>
            <person name="Chow T."/>
            <person name="Chen H."/>
            <person name="Chung M."/>
            <person name="Chen C."/>
            <person name="Shaw J."/>
            <person name="Wu H."/>
            <person name="Hsiao K."/>
            <person name="Chao Y."/>
            <person name="Chu M."/>
            <person name="Cheng C."/>
            <person name="Hour A."/>
            <person name="Lee P."/>
            <person name="Lin S."/>
            <person name="Lin Y."/>
            <person name="Liou J."/>
            <person name="Liu S."/>
            <person name="Hsing Y."/>
            <person name="Raghuvanshi S."/>
            <person name="Mohanty A."/>
            <person name="Bharti A.K."/>
            <person name="Gaur A."/>
            <person name="Gupta V."/>
            <person name="Kumar D."/>
            <person name="Ravi V."/>
            <person name="Vij S."/>
            <person name="Kapur A."/>
            <person name="Khurana P."/>
            <person name="Khurana P."/>
            <person name="Khurana J.P."/>
            <person name="Tyagi A.K."/>
            <person name="Gaikwad K."/>
            <person name="Singh A."/>
            <person name="Dalal V."/>
            <person name="Srivastava S."/>
            <person name="Dixit A."/>
            <person name="Pal A.K."/>
            <person name="Ghazi I.A."/>
            <person name="Yadav M."/>
            <person name="Pandit A."/>
            <person name="Bhargava A."/>
            <person name="Sureshbabu K."/>
            <person name="Batra K."/>
            <person name="Sharma T.R."/>
            <person name="Mohapatra T."/>
            <person name="Singh N.K."/>
            <person name="Messing J."/>
            <person name="Nelson A.B."/>
            <person name="Fuks G."/>
            <person name="Kavchok S."/>
            <person name="Keizer G."/>
            <person name="Linton E."/>
            <person name="Llaca V."/>
            <person name="Song R."/>
            <person name="Tanyolac B."/>
            <person name="Young S."/>
            <person name="Ho-Il K."/>
            <person name="Hahn J.H."/>
            <person name="Sangsakoo G."/>
            <person name="Vanavichit A."/>
            <person name="de Mattos Luiz.A.T."/>
            <person name="Zimmer P.D."/>
            <person name="Malone G."/>
            <person name="Dellagostin O."/>
            <person name="de Oliveira A.C."/>
            <person name="Bevan M."/>
            <person name="Bancroft I."/>
            <person name="Minx P."/>
            <person name="Cordum H."/>
            <person name="Wilson R."/>
            <person name="Cheng Z."/>
            <person name="Jin W."/>
            <person name="Jiang J."/>
            <person name="Leong S.A."/>
            <person name="Iwama H."/>
            <person name="Gojobori T."/>
            <person name="Itoh T."/>
            <person name="Niimura Y."/>
            <person name="Fujii Y."/>
            <person name="Habara T."/>
            <person name="Sakai H."/>
            <person name="Sato Y."/>
            <person name="Wilson G."/>
            <person name="Kumar K."/>
            <person name="McCouch S."/>
            <person name="Juretic N."/>
            <person name="Hoen D."/>
            <person name="Wright S."/>
            <person name="Bruskiewich R."/>
            <person name="Bureau T."/>
            <person name="Miyao A."/>
            <person name="Hirochika H."/>
            <person name="Nishikawa T."/>
            <person name="Kadowaki K."/>
            <person name="Sugiura M."/>
            <person name="Burr B."/>
            <person name="Sasaki T."/>
        </authorList>
    </citation>
    <scope>NUCLEOTIDE SEQUENCE [LARGE SCALE GENOMIC DNA]</scope>
    <source>
        <strain evidence="4">cv. Nipponbare</strain>
    </source>
</reference>
<dbReference type="EMBL" id="AP003577">
    <property type="protein sequence ID" value="BAD45351.1"/>
    <property type="molecule type" value="Genomic_DNA"/>
</dbReference>
<reference evidence="4" key="4">
    <citation type="journal article" date="2008" name="Nucleic Acids Res.">
        <title>The rice annotation project database (RAP-DB): 2008 update.</title>
        <authorList>
            <consortium name="The rice annotation project (RAP)"/>
        </authorList>
    </citation>
    <scope>GENOME REANNOTATION</scope>
    <source>
        <strain evidence="4">cv. Nipponbare</strain>
    </source>
</reference>
<feature type="compositionally biased region" description="Low complexity" evidence="1">
    <location>
        <begin position="15"/>
        <end position="24"/>
    </location>
</feature>
<evidence type="ECO:0000313" key="3">
    <source>
        <dbReference type="EMBL" id="BAD45351.1"/>
    </source>
</evidence>
<gene>
    <name evidence="2" type="ORF">P0025G03.10</name>
    <name evidence="3" type="ORF">P0664F03.43</name>
</gene>
<proteinExistence type="predicted"/>
<feature type="compositionally biased region" description="Low complexity" evidence="1">
    <location>
        <begin position="31"/>
        <end position="46"/>
    </location>
</feature>
<reference evidence="3" key="2">
    <citation type="submission" date="2001-05" db="EMBL/GenBank/DDBJ databases">
        <title>Oryza sativa nipponbare(GA3) genomic DNA, chromosome 6, PAC clone:P0664F03.</title>
        <authorList>
            <person name="Sasaki T."/>
            <person name="Matsumoto T."/>
            <person name="Yamamoto K."/>
        </authorList>
    </citation>
    <scope>NUCLEOTIDE SEQUENCE</scope>
</reference>
<evidence type="ECO:0000313" key="2">
    <source>
        <dbReference type="EMBL" id="BAD45249.1"/>
    </source>
</evidence>
<organism evidence="3 4">
    <name type="scientific">Oryza sativa subsp. japonica</name>
    <name type="common">Rice</name>
    <dbReference type="NCBI Taxonomy" id="39947"/>
    <lineage>
        <taxon>Eukaryota</taxon>
        <taxon>Viridiplantae</taxon>
        <taxon>Streptophyta</taxon>
        <taxon>Embryophyta</taxon>
        <taxon>Tracheophyta</taxon>
        <taxon>Spermatophyta</taxon>
        <taxon>Magnoliopsida</taxon>
        <taxon>Liliopsida</taxon>
        <taxon>Poales</taxon>
        <taxon>Poaceae</taxon>
        <taxon>BOP clade</taxon>
        <taxon>Oryzoideae</taxon>
        <taxon>Oryzeae</taxon>
        <taxon>Oryzinae</taxon>
        <taxon>Oryza</taxon>
        <taxon>Oryza sativa</taxon>
    </lineage>
</organism>
<reference evidence="2" key="1">
    <citation type="submission" date="2001-04" db="EMBL/GenBank/DDBJ databases">
        <title>Oryza sativa nipponbare(GA3) genomic DNA, chromosome 6, PAC clone:P0025G03.</title>
        <authorList>
            <person name="Sasaki T."/>
            <person name="Matsumoto T."/>
            <person name="Yamamoto K."/>
        </authorList>
    </citation>
    <scope>NUCLEOTIDE SEQUENCE</scope>
</reference>
<name>Q656B6_ORYSJ</name>
<dbReference type="EMBL" id="AP003521">
    <property type="protein sequence ID" value="BAD45249.1"/>
    <property type="molecule type" value="Genomic_DNA"/>
</dbReference>
<evidence type="ECO:0000313" key="4">
    <source>
        <dbReference type="Proteomes" id="UP000000763"/>
    </source>
</evidence>
<dbReference type="Proteomes" id="UP000000763">
    <property type="component" value="Chromosome 6"/>
</dbReference>